<dbReference type="AlphaFoldDB" id="A0A6H5IWU0"/>
<reference evidence="2 3" key="1">
    <citation type="submission" date="2020-02" db="EMBL/GenBank/DDBJ databases">
        <authorList>
            <person name="Ferguson B K."/>
        </authorList>
    </citation>
    <scope>NUCLEOTIDE SEQUENCE [LARGE SCALE GENOMIC DNA]</scope>
</reference>
<dbReference type="EMBL" id="CADCXV010001110">
    <property type="protein sequence ID" value="CAB0041360.1"/>
    <property type="molecule type" value="Genomic_DNA"/>
</dbReference>
<dbReference type="Proteomes" id="UP000479190">
    <property type="component" value="Unassembled WGS sequence"/>
</dbReference>
<accession>A0A6H5IWU0</accession>
<protein>
    <submittedName>
        <fullName evidence="2">Uncharacterized protein</fullName>
    </submittedName>
</protein>
<sequence>MKILKFQPSRFIPHGSTGSQSARTRRRSAKPRYSLDDRAAARRCRVVVPFHEAICELDRFTRGSGRNHSCSEEVYATLVQKAQSVLSEYYDRVHCSGREKYPSSAAAWKALCPQINATSWSISSSSSESCSLGTHAGFMNCGEPGGVFVCRFPTPTAPESMTVMASVTHHRPRENYSSPTLMISASMIAAVLAKISPVTAAETLKRVMEMWPVILVEMQVTR</sequence>
<name>A0A6H5IWU0_9HYME</name>
<feature type="region of interest" description="Disordered" evidence="1">
    <location>
        <begin position="1"/>
        <end position="32"/>
    </location>
</feature>
<gene>
    <name evidence="2" type="ORF">TBRA_LOCUS13030</name>
</gene>
<evidence type="ECO:0000313" key="3">
    <source>
        <dbReference type="Proteomes" id="UP000479190"/>
    </source>
</evidence>
<evidence type="ECO:0000313" key="2">
    <source>
        <dbReference type="EMBL" id="CAB0041360.1"/>
    </source>
</evidence>
<evidence type="ECO:0000256" key="1">
    <source>
        <dbReference type="SAM" id="MobiDB-lite"/>
    </source>
</evidence>
<keyword evidence="3" id="KW-1185">Reference proteome</keyword>
<proteinExistence type="predicted"/>
<organism evidence="2 3">
    <name type="scientific">Trichogramma brassicae</name>
    <dbReference type="NCBI Taxonomy" id="86971"/>
    <lineage>
        <taxon>Eukaryota</taxon>
        <taxon>Metazoa</taxon>
        <taxon>Ecdysozoa</taxon>
        <taxon>Arthropoda</taxon>
        <taxon>Hexapoda</taxon>
        <taxon>Insecta</taxon>
        <taxon>Pterygota</taxon>
        <taxon>Neoptera</taxon>
        <taxon>Endopterygota</taxon>
        <taxon>Hymenoptera</taxon>
        <taxon>Apocrita</taxon>
        <taxon>Proctotrupomorpha</taxon>
        <taxon>Chalcidoidea</taxon>
        <taxon>Trichogrammatidae</taxon>
        <taxon>Trichogramma</taxon>
    </lineage>
</organism>